<reference evidence="11" key="2">
    <citation type="submission" date="2020-02" db="EMBL/GenBank/DDBJ databases">
        <authorList>
            <person name="Littmann E."/>
            <person name="Sorbara M."/>
        </authorList>
    </citation>
    <scope>NUCLEOTIDE SEQUENCE</scope>
    <source>
        <strain evidence="11">MSK.17.11</strain>
        <strain evidence="10">MSK.17.38</strain>
    </source>
</reference>
<dbReference type="SUPFAM" id="SSF52540">
    <property type="entry name" value="P-loop containing nucleoside triphosphate hydrolases"/>
    <property type="match status" value="1"/>
</dbReference>
<comment type="similarity">
    <text evidence="1">Belongs to the CpsD/CapB family.</text>
</comment>
<dbReference type="GO" id="GO:0005524">
    <property type="term" value="F:ATP binding"/>
    <property type="evidence" value="ECO:0007669"/>
    <property type="project" value="UniProtKB-KW"/>
</dbReference>
<evidence type="ECO:0000256" key="6">
    <source>
        <dbReference type="ARBA" id="ARBA00022840"/>
    </source>
</evidence>
<dbReference type="InterPro" id="IPR027417">
    <property type="entry name" value="P-loop_NTPase"/>
</dbReference>
<name>A0A850HNR2_9FIRM</name>
<dbReference type="PANTHER" id="PTHR32309">
    <property type="entry name" value="TYROSINE-PROTEIN KINASE"/>
    <property type="match status" value="1"/>
</dbReference>
<dbReference type="EMBL" id="JAAIUO010000009">
    <property type="protein sequence ID" value="NSK15395.1"/>
    <property type="molecule type" value="Genomic_DNA"/>
</dbReference>
<proteinExistence type="inferred from homology"/>
<evidence type="ECO:0000256" key="5">
    <source>
        <dbReference type="ARBA" id="ARBA00022777"/>
    </source>
</evidence>
<dbReference type="GO" id="GO:0005886">
    <property type="term" value="C:plasma membrane"/>
    <property type="evidence" value="ECO:0007669"/>
    <property type="project" value="TreeGrafter"/>
</dbReference>
<feature type="domain" description="AAA" evidence="9">
    <location>
        <begin position="34"/>
        <end position="164"/>
    </location>
</feature>
<dbReference type="AlphaFoldDB" id="A0A850HNR2"/>
<dbReference type="GO" id="GO:0004715">
    <property type="term" value="F:non-membrane spanning protein tyrosine kinase activity"/>
    <property type="evidence" value="ECO:0007669"/>
    <property type="project" value="UniProtKB-EC"/>
</dbReference>
<accession>A0A850HNR2</accession>
<keyword evidence="3" id="KW-0808">Transferase</keyword>
<dbReference type="InterPro" id="IPR025669">
    <property type="entry name" value="AAA_dom"/>
</dbReference>
<evidence type="ECO:0000256" key="2">
    <source>
        <dbReference type="ARBA" id="ARBA00011903"/>
    </source>
</evidence>
<organism evidence="11 12">
    <name type="scientific">Dorea phocaeensis</name>
    <dbReference type="NCBI Taxonomy" id="2040291"/>
    <lineage>
        <taxon>Bacteria</taxon>
        <taxon>Bacillati</taxon>
        <taxon>Bacillota</taxon>
        <taxon>Clostridia</taxon>
        <taxon>Lachnospirales</taxon>
        <taxon>Lachnospiraceae</taxon>
        <taxon>Dorea</taxon>
    </lineage>
</organism>
<dbReference type="Gene3D" id="3.40.50.300">
    <property type="entry name" value="P-loop containing nucleotide triphosphate hydrolases"/>
    <property type="match status" value="1"/>
</dbReference>
<dbReference type="RefSeq" id="WP_101694227.1">
    <property type="nucleotide sequence ID" value="NZ_JAAITX010000009.1"/>
</dbReference>
<evidence type="ECO:0000313" key="13">
    <source>
        <dbReference type="Proteomes" id="UP000701680"/>
    </source>
</evidence>
<evidence type="ECO:0000313" key="10">
    <source>
        <dbReference type="EMBL" id="NSK15395.1"/>
    </source>
</evidence>
<dbReference type="InterPro" id="IPR005702">
    <property type="entry name" value="Wzc-like_C"/>
</dbReference>
<gene>
    <name evidence="11" type="ORF">G5A66_11275</name>
    <name evidence="10" type="ORF">G5A75_11125</name>
</gene>
<comment type="catalytic activity">
    <reaction evidence="8">
        <text>L-tyrosyl-[protein] + ATP = O-phospho-L-tyrosyl-[protein] + ADP + H(+)</text>
        <dbReference type="Rhea" id="RHEA:10596"/>
        <dbReference type="Rhea" id="RHEA-COMP:10136"/>
        <dbReference type="Rhea" id="RHEA-COMP:20101"/>
        <dbReference type="ChEBI" id="CHEBI:15378"/>
        <dbReference type="ChEBI" id="CHEBI:30616"/>
        <dbReference type="ChEBI" id="CHEBI:46858"/>
        <dbReference type="ChEBI" id="CHEBI:61978"/>
        <dbReference type="ChEBI" id="CHEBI:456216"/>
        <dbReference type="EC" id="2.7.10.2"/>
    </reaction>
</comment>
<evidence type="ECO:0000256" key="8">
    <source>
        <dbReference type="ARBA" id="ARBA00051245"/>
    </source>
</evidence>
<protein>
    <recommendedName>
        <fullName evidence="2">non-specific protein-tyrosine kinase</fullName>
        <ecNumber evidence="2">2.7.10.2</ecNumber>
    </recommendedName>
</protein>
<dbReference type="Proteomes" id="UP000528555">
    <property type="component" value="Unassembled WGS sequence"/>
</dbReference>
<keyword evidence="12" id="KW-1185">Reference proteome</keyword>
<comment type="caution">
    <text evidence="11">The sequence shown here is derived from an EMBL/GenBank/DDBJ whole genome shotgun (WGS) entry which is preliminary data.</text>
</comment>
<evidence type="ECO:0000259" key="9">
    <source>
        <dbReference type="Pfam" id="PF13614"/>
    </source>
</evidence>
<dbReference type="PANTHER" id="PTHR32309:SF13">
    <property type="entry name" value="FERRIC ENTEROBACTIN TRANSPORT PROTEIN FEPE"/>
    <property type="match status" value="1"/>
</dbReference>
<dbReference type="CDD" id="cd05387">
    <property type="entry name" value="BY-kinase"/>
    <property type="match status" value="1"/>
</dbReference>
<dbReference type="EMBL" id="JAAITX010000009">
    <property type="protein sequence ID" value="NVH59202.1"/>
    <property type="molecule type" value="Genomic_DNA"/>
</dbReference>
<keyword evidence="5 11" id="KW-0418">Kinase</keyword>
<dbReference type="OrthoDB" id="9794577at2"/>
<reference evidence="12 13" key="1">
    <citation type="journal article" date="2020" name="Cell Host Microbe">
        <title>Functional and Genomic Variation between Human-Derived Isolates of Lachnospiraceae Reveals Inter- and Intra-Species Diversity.</title>
        <authorList>
            <person name="Sorbara M.T."/>
            <person name="Littmann E.R."/>
            <person name="Fontana E."/>
            <person name="Moody T.U."/>
            <person name="Kohout C.E."/>
            <person name="Gjonbalaj M."/>
            <person name="Eaton V."/>
            <person name="Seok R."/>
            <person name="Leiner I.M."/>
            <person name="Pamer E.G."/>
        </authorList>
    </citation>
    <scope>NUCLEOTIDE SEQUENCE [LARGE SCALE GENOMIC DNA]</scope>
    <source>
        <strain evidence="11 12">MSK.17.11</strain>
        <strain evidence="10 13">MSK.17.38</strain>
    </source>
</reference>
<evidence type="ECO:0000256" key="7">
    <source>
        <dbReference type="ARBA" id="ARBA00023137"/>
    </source>
</evidence>
<dbReference type="Pfam" id="PF13614">
    <property type="entry name" value="AAA_31"/>
    <property type="match status" value="1"/>
</dbReference>
<dbReference type="InterPro" id="IPR050445">
    <property type="entry name" value="Bact_polysacc_biosynth/exp"/>
</dbReference>
<evidence type="ECO:0000256" key="3">
    <source>
        <dbReference type="ARBA" id="ARBA00022679"/>
    </source>
</evidence>
<evidence type="ECO:0000313" key="11">
    <source>
        <dbReference type="EMBL" id="NVH59202.1"/>
    </source>
</evidence>
<evidence type="ECO:0000256" key="4">
    <source>
        <dbReference type="ARBA" id="ARBA00022741"/>
    </source>
</evidence>
<dbReference type="Proteomes" id="UP000701680">
    <property type="component" value="Unassembled WGS sequence"/>
</dbReference>
<evidence type="ECO:0000313" key="12">
    <source>
        <dbReference type="Proteomes" id="UP000528555"/>
    </source>
</evidence>
<sequence length="256" mass="28339">MKKTTIELESLNYAAKEELKTLRTNILFCGSDKQVIMVTSAVMGEGKSQISTRLAVSLAELKKKVLLIDMDLRKSVMVSRLKAQGIDKGLTHFLSGQGTMADVVYSTNVPKLHMIFSGPYAPNPTELLSGERFQKMLNSLKALYDYIIIDAPPLGMVVDGAIIAKSCDGAVMVLESGAVKYRLAQRVKAKLEDAGCPILGVVLNKIDRRKTGGYYGKYYGKHYGKYYGASDANAEKLHEDAKRHNLEDDIRRDLQK</sequence>
<dbReference type="EC" id="2.7.10.2" evidence="2"/>
<keyword evidence="4" id="KW-0547">Nucleotide-binding</keyword>
<evidence type="ECO:0000256" key="1">
    <source>
        <dbReference type="ARBA" id="ARBA00007316"/>
    </source>
</evidence>
<dbReference type="NCBIfam" id="TIGR01007">
    <property type="entry name" value="eps_fam"/>
    <property type="match status" value="1"/>
</dbReference>
<keyword evidence="7" id="KW-0829">Tyrosine-protein kinase</keyword>
<keyword evidence="6" id="KW-0067">ATP-binding</keyword>